<accession>A0ACD4R925</accession>
<proteinExistence type="predicted"/>
<dbReference type="EMBL" id="CP126116">
    <property type="protein sequence ID" value="WHZ56985.1"/>
    <property type="molecule type" value="Genomic_DNA"/>
</dbReference>
<organism evidence="1 2">
    <name type="scientific">Metabacillus hrfriensis</name>
    <dbReference type="NCBI Taxonomy" id="3048891"/>
    <lineage>
        <taxon>Bacteria</taxon>
        <taxon>Bacillati</taxon>
        <taxon>Bacillota</taxon>
        <taxon>Bacilli</taxon>
        <taxon>Bacillales</taxon>
        <taxon>Bacillaceae</taxon>
        <taxon>Metabacillus</taxon>
    </lineage>
</organism>
<keyword evidence="2" id="KW-1185">Reference proteome</keyword>
<protein>
    <submittedName>
        <fullName evidence="1">Spore coat protein</fullName>
    </submittedName>
</protein>
<evidence type="ECO:0000313" key="1">
    <source>
        <dbReference type="EMBL" id="WHZ56985.1"/>
    </source>
</evidence>
<evidence type="ECO:0000313" key="2">
    <source>
        <dbReference type="Proteomes" id="UP001226091"/>
    </source>
</evidence>
<sequence length="153" mass="16871">MARNRVIFQNCNGNGVGGERENENNQLEGIEVSQRARNSARISQRSSERIKIVDSTDVNVLTIDVQAAVALQAAIQAAITLIVRLSFADDSEQADRFTQELFQFARIEQENEQEIIIQDSHNVNVGALDLDVVVTIQVLIQVLAALAISLDIL</sequence>
<gene>
    <name evidence="1" type="ORF">QLQ22_20330</name>
</gene>
<reference evidence="2" key="1">
    <citation type="journal article" date="2025" name="Aquaculture">
        <title>Assessment of the bioflocculant production and safety properties of Metabacillus hrfriensis sp. nov. based on phenotypic and whole-genome sequencing analysis.</title>
        <authorList>
            <person name="Zhang R."/>
            <person name="Zhao Z."/>
            <person name="Luo L."/>
            <person name="Wang S."/>
            <person name="Guo K."/>
            <person name="Xu W."/>
        </authorList>
    </citation>
    <scope>NUCLEOTIDE SEQUENCE [LARGE SCALE GENOMIC DNA]</scope>
    <source>
        <strain evidence="2">CT-WN-B3</strain>
    </source>
</reference>
<dbReference type="Proteomes" id="UP001226091">
    <property type="component" value="Chromosome"/>
</dbReference>
<name>A0ACD4R925_9BACI</name>